<keyword evidence="2" id="KW-0813">Transport</keyword>
<organism evidence="10 11">
    <name type="scientific">Azospirillum palustre</name>
    <dbReference type="NCBI Taxonomy" id="2044885"/>
    <lineage>
        <taxon>Bacteria</taxon>
        <taxon>Pseudomonadati</taxon>
        <taxon>Pseudomonadota</taxon>
        <taxon>Alphaproteobacteria</taxon>
        <taxon>Rhodospirillales</taxon>
        <taxon>Azospirillaceae</taxon>
        <taxon>Azospirillum</taxon>
    </lineage>
</organism>
<accession>A0A2B8BE92</accession>
<reference evidence="11" key="1">
    <citation type="submission" date="2017-10" db="EMBL/GenBank/DDBJ databases">
        <authorList>
            <person name="Kravchenko I.K."/>
            <person name="Grouzdev D.S."/>
        </authorList>
    </citation>
    <scope>NUCLEOTIDE SEQUENCE [LARGE SCALE GENOMIC DNA]</scope>
    <source>
        <strain evidence="11">B2</strain>
    </source>
</reference>
<evidence type="ECO:0000256" key="5">
    <source>
        <dbReference type="ARBA" id="ARBA00022989"/>
    </source>
</evidence>
<comment type="subcellular location">
    <subcellularLocation>
        <location evidence="1 8">Cell membrane</location>
        <topology evidence="1 8">Multi-pass membrane protein</topology>
    </subcellularLocation>
</comment>
<dbReference type="PANTHER" id="PTHR30561:SF1">
    <property type="entry name" value="MULTIDRUG TRANSPORTER EMRE"/>
    <property type="match status" value="1"/>
</dbReference>
<dbReference type="SUPFAM" id="SSF103481">
    <property type="entry name" value="Multidrug resistance efflux transporter EmrE"/>
    <property type="match status" value="1"/>
</dbReference>
<dbReference type="AlphaFoldDB" id="A0A2B8BE92"/>
<dbReference type="InterPro" id="IPR037185">
    <property type="entry name" value="EmrE-like"/>
</dbReference>
<dbReference type="Proteomes" id="UP000225379">
    <property type="component" value="Unassembled WGS sequence"/>
</dbReference>
<dbReference type="OrthoDB" id="9808638at2"/>
<dbReference type="InterPro" id="IPR000390">
    <property type="entry name" value="Small_drug/metabolite_transptr"/>
</dbReference>
<dbReference type="EMBL" id="PDKW01000041">
    <property type="protein sequence ID" value="PGH56225.1"/>
    <property type="molecule type" value="Genomic_DNA"/>
</dbReference>
<name>A0A2B8BE92_9PROT</name>
<evidence type="ECO:0000256" key="3">
    <source>
        <dbReference type="ARBA" id="ARBA00022475"/>
    </source>
</evidence>
<evidence type="ECO:0000256" key="8">
    <source>
        <dbReference type="RuleBase" id="RU003942"/>
    </source>
</evidence>
<proteinExistence type="inferred from homology"/>
<evidence type="ECO:0000313" key="11">
    <source>
        <dbReference type="Proteomes" id="UP000225379"/>
    </source>
</evidence>
<feature type="transmembrane region" description="Helical" evidence="9">
    <location>
        <begin position="88"/>
        <end position="108"/>
    </location>
</feature>
<evidence type="ECO:0000256" key="2">
    <source>
        <dbReference type="ARBA" id="ARBA00022448"/>
    </source>
</evidence>
<evidence type="ECO:0000313" key="10">
    <source>
        <dbReference type="EMBL" id="PGH56225.1"/>
    </source>
</evidence>
<evidence type="ECO:0000256" key="7">
    <source>
        <dbReference type="ARBA" id="ARBA00038032"/>
    </source>
</evidence>
<gene>
    <name evidence="10" type="ORF">CRT60_14795</name>
</gene>
<keyword evidence="3" id="KW-1003">Cell membrane</keyword>
<dbReference type="PANTHER" id="PTHR30561">
    <property type="entry name" value="SMR FAMILY PROTON-DEPENDENT DRUG EFFLUX TRANSPORTER SUGE"/>
    <property type="match status" value="1"/>
</dbReference>
<protein>
    <submittedName>
        <fullName evidence="10">QacE family quaternary ammonium compound efflux SMR transporter</fullName>
    </submittedName>
</protein>
<feature type="transmembrane region" description="Helical" evidence="9">
    <location>
        <begin position="33"/>
        <end position="54"/>
    </location>
</feature>
<evidence type="ECO:0000256" key="1">
    <source>
        <dbReference type="ARBA" id="ARBA00004651"/>
    </source>
</evidence>
<keyword evidence="11" id="KW-1185">Reference proteome</keyword>
<dbReference type="GO" id="GO:0005886">
    <property type="term" value="C:plasma membrane"/>
    <property type="evidence" value="ECO:0007669"/>
    <property type="project" value="UniProtKB-SubCell"/>
</dbReference>
<keyword evidence="6 9" id="KW-0472">Membrane</keyword>
<evidence type="ECO:0000256" key="6">
    <source>
        <dbReference type="ARBA" id="ARBA00023136"/>
    </source>
</evidence>
<dbReference type="Gene3D" id="1.10.3730.20">
    <property type="match status" value="1"/>
</dbReference>
<comment type="caution">
    <text evidence="10">The sequence shown here is derived from an EMBL/GenBank/DDBJ whole genome shotgun (WGS) entry which is preliminary data.</text>
</comment>
<keyword evidence="4 8" id="KW-0812">Transmembrane</keyword>
<evidence type="ECO:0000256" key="9">
    <source>
        <dbReference type="SAM" id="Phobius"/>
    </source>
</evidence>
<dbReference type="GO" id="GO:0022857">
    <property type="term" value="F:transmembrane transporter activity"/>
    <property type="evidence" value="ECO:0007669"/>
    <property type="project" value="InterPro"/>
</dbReference>
<keyword evidence="5 9" id="KW-1133">Transmembrane helix</keyword>
<dbReference type="RefSeq" id="WP_098737190.1">
    <property type="nucleotide sequence ID" value="NZ_PDKW01000041.1"/>
</dbReference>
<dbReference type="Pfam" id="PF00893">
    <property type="entry name" value="Multi_Drug_Res"/>
    <property type="match status" value="1"/>
</dbReference>
<dbReference type="InterPro" id="IPR045324">
    <property type="entry name" value="Small_multidrug_res"/>
</dbReference>
<comment type="similarity">
    <text evidence="7 8">Belongs to the drug/metabolite transporter (DMT) superfamily. Small multidrug resistance (SMR) (TC 2.A.7.1) family.</text>
</comment>
<sequence length="113" mass="11431">MTAAGAYGLLGLAILAEITATIALKAADGMTRVGPMVIVAVGYALSFWLLSVSLQRFPLSLVYSVWAGFGMAGAAIGGWWLFGEALAPSALLGIAVIALGVFILASAMEPSAA</sequence>
<feature type="transmembrane region" description="Helical" evidence="9">
    <location>
        <begin position="61"/>
        <end position="82"/>
    </location>
</feature>
<evidence type="ECO:0000256" key="4">
    <source>
        <dbReference type="ARBA" id="ARBA00022692"/>
    </source>
</evidence>